<dbReference type="EMBL" id="CP091092">
    <property type="protein sequence ID" value="WFN35858.1"/>
    <property type="molecule type" value="Genomic_DNA"/>
</dbReference>
<dbReference type="KEGG" id="manq:L1994_06740"/>
<reference evidence="2" key="1">
    <citation type="submission" date="2022-01" db="EMBL/GenBank/DDBJ databases">
        <title>Complete genome of Methanomicrobium antiquum DSM 21220.</title>
        <authorList>
            <person name="Chen S.-C."/>
            <person name="You Y.-T."/>
            <person name="Zhou Y.-Z."/>
            <person name="Lai M.-C."/>
        </authorList>
    </citation>
    <scope>NUCLEOTIDE SEQUENCE</scope>
    <source>
        <strain evidence="2">DSM 21220</strain>
    </source>
</reference>
<feature type="transmembrane region" description="Helical" evidence="1">
    <location>
        <begin position="100"/>
        <end position="129"/>
    </location>
</feature>
<feature type="transmembrane region" description="Helical" evidence="1">
    <location>
        <begin position="160"/>
        <end position="181"/>
    </location>
</feature>
<protein>
    <submittedName>
        <fullName evidence="2">DUF4013 domain-containing protein</fullName>
    </submittedName>
</protein>
<name>A0AAF0FSQ4_9EURY</name>
<organism evidence="2 3">
    <name type="scientific">Methanomicrobium antiquum</name>
    <dbReference type="NCBI Taxonomy" id="487686"/>
    <lineage>
        <taxon>Archaea</taxon>
        <taxon>Methanobacteriati</taxon>
        <taxon>Methanobacteriota</taxon>
        <taxon>Stenosarchaea group</taxon>
        <taxon>Methanomicrobia</taxon>
        <taxon>Methanomicrobiales</taxon>
        <taxon>Methanomicrobiaceae</taxon>
        <taxon>Methanomicrobium</taxon>
    </lineage>
</organism>
<evidence type="ECO:0000313" key="3">
    <source>
        <dbReference type="Proteomes" id="UP001218895"/>
    </source>
</evidence>
<sequence>MDIGMLFSDSFNYAKEAVVGKWVKWILLIVSAIIFPLLLGYELMVLRGEKPAPELGNWVKLFIDGLLYFIISLIYSIPIIIVATLTIGAGFFALAGDPSAAVAGFGAMAIGLILTFIVAIIISLVVAIASVRFARTGKFGEAFNFSEILGKIKSIGWVNYFIQILVMIIVIGIFATIINMIPFIGQIIYFILLPVIAIFSARYICLIYDSA</sequence>
<dbReference type="GeneID" id="79950080"/>
<dbReference type="Pfam" id="PF13197">
    <property type="entry name" value="DUF4013"/>
    <property type="match status" value="1"/>
</dbReference>
<proteinExistence type="predicted"/>
<keyword evidence="1" id="KW-0472">Membrane</keyword>
<dbReference type="AlphaFoldDB" id="A0AAF0FSQ4"/>
<evidence type="ECO:0000256" key="1">
    <source>
        <dbReference type="SAM" id="Phobius"/>
    </source>
</evidence>
<feature type="transmembrane region" description="Helical" evidence="1">
    <location>
        <begin position="66"/>
        <end position="94"/>
    </location>
</feature>
<evidence type="ECO:0000313" key="2">
    <source>
        <dbReference type="EMBL" id="WFN35858.1"/>
    </source>
</evidence>
<keyword evidence="1" id="KW-0812">Transmembrane</keyword>
<keyword evidence="1" id="KW-1133">Transmembrane helix</keyword>
<feature type="transmembrane region" description="Helical" evidence="1">
    <location>
        <begin position="25"/>
        <end position="46"/>
    </location>
</feature>
<dbReference type="Proteomes" id="UP001218895">
    <property type="component" value="Chromosome"/>
</dbReference>
<dbReference type="InterPro" id="IPR025098">
    <property type="entry name" value="DUF4013"/>
</dbReference>
<feature type="transmembrane region" description="Helical" evidence="1">
    <location>
        <begin position="187"/>
        <end position="208"/>
    </location>
</feature>
<accession>A0AAF0FSQ4</accession>
<gene>
    <name evidence="2" type="ORF">L1994_06740</name>
</gene>
<keyword evidence="3" id="KW-1185">Reference proteome</keyword>
<dbReference type="RefSeq" id="WP_278098697.1">
    <property type="nucleotide sequence ID" value="NZ_CP091092.1"/>
</dbReference>